<accession>A0ABW5YJV7</accession>
<comment type="caution">
    <text evidence="2">The sequence shown here is derived from an EMBL/GenBank/DDBJ whole genome shotgun (WGS) entry which is preliminary data.</text>
</comment>
<keyword evidence="1" id="KW-0472">Membrane</keyword>
<evidence type="ECO:0000313" key="3">
    <source>
        <dbReference type="Proteomes" id="UP001597534"/>
    </source>
</evidence>
<name>A0ABW5YJV7_9FLAO</name>
<keyword evidence="1" id="KW-0812">Transmembrane</keyword>
<feature type="transmembrane region" description="Helical" evidence="1">
    <location>
        <begin position="87"/>
        <end position="106"/>
    </location>
</feature>
<organism evidence="2 3">
    <name type="scientific">Flavobacterium chuncheonense</name>
    <dbReference type="NCBI Taxonomy" id="2026653"/>
    <lineage>
        <taxon>Bacteria</taxon>
        <taxon>Pseudomonadati</taxon>
        <taxon>Bacteroidota</taxon>
        <taxon>Flavobacteriia</taxon>
        <taxon>Flavobacteriales</taxon>
        <taxon>Flavobacteriaceae</taxon>
        <taxon>Flavobacterium</taxon>
    </lineage>
</organism>
<dbReference type="EMBL" id="JBHUPC010000012">
    <property type="protein sequence ID" value="MFD2891248.1"/>
    <property type="molecule type" value="Genomic_DNA"/>
</dbReference>
<gene>
    <name evidence="2" type="ORF">ACFS5J_04385</name>
</gene>
<feature type="transmembrane region" description="Helical" evidence="1">
    <location>
        <begin position="112"/>
        <end position="132"/>
    </location>
</feature>
<evidence type="ECO:0000256" key="1">
    <source>
        <dbReference type="SAM" id="Phobius"/>
    </source>
</evidence>
<dbReference type="Proteomes" id="UP001597534">
    <property type="component" value="Unassembled WGS sequence"/>
</dbReference>
<proteinExistence type="predicted"/>
<feature type="transmembrane region" description="Helical" evidence="1">
    <location>
        <begin position="7"/>
        <end position="33"/>
    </location>
</feature>
<sequence length="146" mass="15954">MKPLLKNILAVTAGWIGGSIINMGLLQIGHFLYPIHGVDLNDMDALAKIMPTLEVKHFIFPFLAHALGTLTGAILAGIIAVRQKMKFAIVIGMLFLIGGIMVNSMLPGPIWFTFLDIVVAYIPMAWIGGIFAERISSRDSLDQYSL</sequence>
<reference evidence="3" key="1">
    <citation type="journal article" date="2019" name="Int. J. Syst. Evol. Microbiol.">
        <title>The Global Catalogue of Microorganisms (GCM) 10K type strain sequencing project: providing services to taxonomists for standard genome sequencing and annotation.</title>
        <authorList>
            <consortium name="The Broad Institute Genomics Platform"/>
            <consortium name="The Broad Institute Genome Sequencing Center for Infectious Disease"/>
            <person name="Wu L."/>
            <person name="Ma J."/>
        </authorList>
    </citation>
    <scope>NUCLEOTIDE SEQUENCE [LARGE SCALE GENOMIC DNA]</scope>
    <source>
        <strain evidence="3">KCTC 22671</strain>
    </source>
</reference>
<protein>
    <submittedName>
        <fullName evidence="2">Uncharacterized protein</fullName>
    </submittedName>
</protein>
<dbReference type="RefSeq" id="WP_379810810.1">
    <property type="nucleotide sequence ID" value="NZ_JBHUPC010000012.1"/>
</dbReference>
<keyword evidence="1" id="KW-1133">Transmembrane helix</keyword>
<evidence type="ECO:0000313" key="2">
    <source>
        <dbReference type="EMBL" id="MFD2891248.1"/>
    </source>
</evidence>
<keyword evidence="3" id="KW-1185">Reference proteome</keyword>
<feature type="transmembrane region" description="Helical" evidence="1">
    <location>
        <begin position="58"/>
        <end position="80"/>
    </location>
</feature>